<protein>
    <submittedName>
        <fullName evidence="1">Uncharacterized protein</fullName>
    </submittedName>
</protein>
<name>A0A0S3QY82_PHAAN</name>
<proteinExistence type="predicted"/>
<dbReference type="AlphaFoldDB" id="A0A0S3QY82"/>
<accession>A0A0S3QY82</accession>
<evidence type="ECO:0000313" key="1">
    <source>
        <dbReference type="EMBL" id="BAT73270.1"/>
    </source>
</evidence>
<dbReference type="Proteomes" id="UP000291084">
    <property type="component" value="Chromosome 1"/>
</dbReference>
<keyword evidence="2" id="KW-1185">Reference proteome</keyword>
<gene>
    <name evidence="1" type="primary">Vigan.01G074100</name>
    <name evidence="1" type="ORF">VIGAN_01074100</name>
</gene>
<evidence type="ECO:0000313" key="2">
    <source>
        <dbReference type="Proteomes" id="UP000291084"/>
    </source>
</evidence>
<reference evidence="1 2" key="1">
    <citation type="journal article" date="2015" name="Sci. Rep.">
        <title>The power of single molecule real-time sequencing technology in the de novo assembly of a eukaryotic genome.</title>
        <authorList>
            <person name="Sakai H."/>
            <person name="Naito K."/>
            <person name="Ogiso-Tanaka E."/>
            <person name="Takahashi Y."/>
            <person name="Iseki K."/>
            <person name="Muto C."/>
            <person name="Satou K."/>
            <person name="Teruya K."/>
            <person name="Shiroma A."/>
            <person name="Shimoji M."/>
            <person name="Hirano T."/>
            <person name="Itoh T."/>
            <person name="Kaga A."/>
            <person name="Tomooka N."/>
        </authorList>
    </citation>
    <scope>NUCLEOTIDE SEQUENCE [LARGE SCALE GENOMIC DNA]</scope>
    <source>
        <strain evidence="2">cv. Shumari</strain>
    </source>
</reference>
<sequence>MSHNVLTTHGTNKLHSLLYSYVRNNTILIGSAVSGQTTISMGGATFKELLRIITLPNHYAQYFNFFNILAKVMRQIYQNILPQKLPRTIPFGKEMVWMKIMENKLSRDL</sequence>
<dbReference type="EMBL" id="AP015034">
    <property type="protein sequence ID" value="BAT73270.1"/>
    <property type="molecule type" value="Genomic_DNA"/>
</dbReference>
<organism evidence="1 2">
    <name type="scientific">Vigna angularis var. angularis</name>
    <dbReference type="NCBI Taxonomy" id="157739"/>
    <lineage>
        <taxon>Eukaryota</taxon>
        <taxon>Viridiplantae</taxon>
        <taxon>Streptophyta</taxon>
        <taxon>Embryophyta</taxon>
        <taxon>Tracheophyta</taxon>
        <taxon>Spermatophyta</taxon>
        <taxon>Magnoliopsida</taxon>
        <taxon>eudicotyledons</taxon>
        <taxon>Gunneridae</taxon>
        <taxon>Pentapetalae</taxon>
        <taxon>rosids</taxon>
        <taxon>fabids</taxon>
        <taxon>Fabales</taxon>
        <taxon>Fabaceae</taxon>
        <taxon>Papilionoideae</taxon>
        <taxon>50 kb inversion clade</taxon>
        <taxon>NPAAA clade</taxon>
        <taxon>indigoferoid/millettioid clade</taxon>
        <taxon>Phaseoleae</taxon>
        <taxon>Vigna</taxon>
    </lineage>
</organism>